<dbReference type="EMBL" id="DF237005">
    <property type="protein sequence ID" value="GAQ80549.1"/>
    <property type="molecule type" value="Genomic_DNA"/>
</dbReference>
<evidence type="ECO:0000256" key="1">
    <source>
        <dbReference type="ARBA" id="ARBA00022801"/>
    </source>
</evidence>
<dbReference type="InterPro" id="IPR017850">
    <property type="entry name" value="Alkaline_phosphatase_core_sf"/>
</dbReference>
<dbReference type="OrthoDB" id="5135119at2759"/>
<evidence type="ECO:0000313" key="3">
    <source>
        <dbReference type="EMBL" id="GAQ80549.1"/>
    </source>
</evidence>
<keyword evidence="2" id="KW-0732">Signal</keyword>
<reference evidence="3 4" key="1">
    <citation type="journal article" date="2014" name="Nat. Commun.">
        <title>Klebsormidium flaccidum genome reveals primary factors for plant terrestrial adaptation.</title>
        <authorList>
            <person name="Hori K."/>
            <person name="Maruyama F."/>
            <person name="Fujisawa T."/>
            <person name="Togashi T."/>
            <person name="Yamamoto N."/>
            <person name="Seo M."/>
            <person name="Sato S."/>
            <person name="Yamada T."/>
            <person name="Mori H."/>
            <person name="Tajima N."/>
            <person name="Moriyama T."/>
            <person name="Ikeuchi M."/>
            <person name="Watanabe M."/>
            <person name="Wada H."/>
            <person name="Kobayashi K."/>
            <person name="Saito M."/>
            <person name="Masuda T."/>
            <person name="Sasaki-Sekimoto Y."/>
            <person name="Mashiguchi K."/>
            <person name="Awai K."/>
            <person name="Shimojima M."/>
            <person name="Masuda S."/>
            <person name="Iwai M."/>
            <person name="Nobusawa T."/>
            <person name="Narise T."/>
            <person name="Kondo S."/>
            <person name="Saito H."/>
            <person name="Sato R."/>
            <person name="Murakawa M."/>
            <person name="Ihara Y."/>
            <person name="Oshima-Yamada Y."/>
            <person name="Ohtaka K."/>
            <person name="Satoh M."/>
            <person name="Sonobe K."/>
            <person name="Ishii M."/>
            <person name="Ohtani R."/>
            <person name="Kanamori-Sato M."/>
            <person name="Honoki R."/>
            <person name="Miyazaki D."/>
            <person name="Mochizuki H."/>
            <person name="Umetsu J."/>
            <person name="Higashi K."/>
            <person name="Shibata D."/>
            <person name="Kamiya Y."/>
            <person name="Sato N."/>
            <person name="Nakamura Y."/>
            <person name="Tabata S."/>
            <person name="Ida S."/>
            <person name="Kurokawa K."/>
            <person name="Ohta H."/>
        </authorList>
    </citation>
    <scope>NUCLEOTIDE SEQUENCE [LARGE SCALE GENOMIC DNA]</scope>
    <source>
        <strain evidence="3 4">NIES-2285</strain>
    </source>
</reference>
<gene>
    <name evidence="3" type="ORF">KFL_000560380</name>
</gene>
<organism evidence="3 4">
    <name type="scientific">Klebsormidium nitens</name>
    <name type="common">Green alga</name>
    <name type="synonym">Ulothrix nitens</name>
    <dbReference type="NCBI Taxonomy" id="105231"/>
    <lineage>
        <taxon>Eukaryota</taxon>
        <taxon>Viridiplantae</taxon>
        <taxon>Streptophyta</taxon>
        <taxon>Klebsormidiophyceae</taxon>
        <taxon>Klebsormidiales</taxon>
        <taxon>Klebsormidiaceae</taxon>
        <taxon>Klebsormidium</taxon>
    </lineage>
</organism>
<dbReference type="PANTHER" id="PTHR31956">
    <property type="entry name" value="NON-SPECIFIC PHOSPHOLIPASE C4-RELATED"/>
    <property type="match status" value="1"/>
</dbReference>
<name>A0A1Y1HTP2_KLENI</name>
<evidence type="ECO:0000256" key="2">
    <source>
        <dbReference type="SAM" id="SignalP"/>
    </source>
</evidence>
<dbReference type="Pfam" id="PF04185">
    <property type="entry name" value="Phosphoesterase"/>
    <property type="match status" value="1"/>
</dbReference>
<dbReference type="Proteomes" id="UP000054558">
    <property type="component" value="Unassembled WGS sequence"/>
</dbReference>
<dbReference type="STRING" id="105231.A0A1Y1HTP2"/>
<dbReference type="GO" id="GO:0016788">
    <property type="term" value="F:hydrolase activity, acting on ester bonds"/>
    <property type="evidence" value="ECO:0007669"/>
    <property type="project" value="InterPro"/>
</dbReference>
<dbReference type="Gene3D" id="3.40.720.10">
    <property type="entry name" value="Alkaline Phosphatase, subunit A"/>
    <property type="match status" value="1"/>
</dbReference>
<feature type="signal peptide" evidence="2">
    <location>
        <begin position="1"/>
        <end position="24"/>
    </location>
</feature>
<dbReference type="AlphaFoldDB" id="A0A1Y1HTP2"/>
<feature type="chain" id="PRO_5012214617" evidence="2">
    <location>
        <begin position="25"/>
        <end position="375"/>
    </location>
</feature>
<proteinExistence type="predicted"/>
<protein>
    <submittedName>
        <fullName evidence="3">Acid phosphatase</fullName>
    </submittedName>
</protein>
<accession>A0A1Y1HTP2</accession>
<evidence type="ECO:0000313" key="4">
    <source>
        <dbReference type="Proteomes" id="UP000054558"/>
    </source>
</evidence>
<dbReference type="OMA" id="RGISWGH"/>
<keyword evidence="4" id="KW-1185">Reference proteome</keyword>
<dbReference type="PANTHER" id="PTHR31956:SF8">
    <property type="entry name" value="ACID PHOSPHATASE PHOA (AFU_ORTHOLOGUE AFUA_1G03570)"/>
    <property type="match status" value="1"/>
</dbReference>
<dbReference type="GO" id="GO:0009395">
    <property type="term" value="P:phospholipid catabolic process"/>
    <property type="evidence" value="ECO:0000318"/>
    <property type="project" value="GO_Central"/>
</dbReference>
<keyword evidence="1" id="KW-0378">Hydrolase</keyword>
<dbReference type="InterPro" id="IPR007312">
    <property type="entry name" value="Phosphoesterase"/>
</dbReference>
<sequence length="375" mass="40712">MVSLSTALCAILLLLGLGLLAVHAAAHCPAFFNPCYDAAGTREFCCKSAQNGLAAQTYDCSSSCPQAYVAGRYFDRIFTIIFENTDYAAAIADPYFVSLTRRGDGRLLTNYHGCTHPSLPNYLCQSSGTFYGHTSDAVLAINGTSVVDLLEPAGISWKAYMEAFNGNCDLTPFTPADGNGYARKHDPFLNIANIINNPARCAKVVPAAQLDADISAGTVPQYAYYVPTQRKLERGCRLFRNVIAVVFIIFFSFEINDAHNSNTSFAAGYLKGFLEPKLADLNFYDARTLVVITFDENDFVEPTNRVYTVLLGKFLNADGQASNDSSCYNHAAELKTVEENWGLGNLGTADVAAKSFFSGVNQNNAWPTVVCAKAL</sequence>